<evidence type="ECO:0000256" key="1">
    <source>
        <dbReference type="SAM" id="MobiDB-lite"/>
    </source>
</evidence>
<evidence type="ECO:0000313" key="3">
    <source>
        <dbReference type="EMBL" id="QHT17997.1"/>
    </source>
</evidence>
<accession>A0A6C0DN21</accession>
<organism evidence="3">
    <name type="scientific">viral metagenome</name>
    <dbReference type="NCBI Taxonomy" id="1070528"/>
    <lineage>
        <taxon>unclassified sequences</taxon>
        <taxon>metagenomes</taxon>
        <taxon>organismal metagenomes</taxon>
    </lineage>
</organism>
<name>A0A6C0DN21_9ZZZZ</name>
<proteinExistence type="predicted"/>
<keyword evidence="2" id="KW-0472">Membrane</keyword>
<reference evidence="3" key="1">
    <citation type="journal article" date="2020" name="Nature">
        <title>Giant virus diversity and host interactions through global metagenomics.</title>
        <authorList>
            <person name="Schulz F."/>
            <person name="Roux S."/>
            <person name="Paez-Espino D."/>
            <person name="Jungbluth S."/>
            <person name="Walsh D.A."/>
            <person name="Denef V.J."/>
            <person name="McMahon K.D."/>
            <person name="Konstantinidis K.T."/>
            <person name="Eloe-Fadrosh E.A."/>
            <person name="Kyrpides N.C."/>
            <person name="Woyke T."/>
        </authorList>
    </citation>
    <scope>NUCLEOTIDE SEQUENCE</scope>
    <source>
        <strain evidence="3">GVMAG-M-3300023174-3</strain>
    </source>
</reference>
<protein>
    <submittedName>
        <fullName evidence="3">Uncharacterized protein</fullName>
    </submittedName>
</protein>
<keyword evidence="2" id="KW-0812">Transmembrane</keyword>
<feature type="transmembrane region" description="Helical" evidence="2">
    <location>
        <begin position="108"/>
        <end position="129"/>
    </location>
</feature>
<dbReference type="AlphaFoldDB" id="A0A6C0DN21"/>
<feature type="transmembrane region" description="Helical" evidence="2">
    <location>
        <begin position="83"/>
        <end position="102"/>
    </location>
</feature>
<evidence type="ECO:0000256" key="2">
    <source>
        <dbReference type="SAM" id="Phobius"/>
    </source>
</evidence>
<sequence length="206" mass="23921">MSKQKDSGQRNEPRNGPRNEPRNGPRNEQRNEPRNEKRDAKRNEKRDAKRNEKTKEREKKSPLGENIVRNISNFIQPYIQPVLGMYYGILHIIIMCIGSIILLFDTNIYHLLVLLIIVTLDGIACVILHNCPLTILERKYLGTSIVGTHMFLYQNMNVCYTCDHEYEITLEFIFNMAALLTSKIFLLIVSKLFCIEFTVSFATPTR</sequence>
<keyword evidence="2" id="KW-1133">Transmembrane helix</keyword>
<dbReference type="EMBL" id="MN739647">
    <property type="protein sequence ID" value="QHT17997.1"/>
    <property type="molecule type" value="Genomic_DNA"/>
</dbReference>
<feature type="region of interest" description="Disordered" evidence="1">
    <location>
        <begin position="1"/>
        <end position="61"/>
    </location>
</feature>